<comment type="caution">
    <text evidence="1">The sequence shown here is derived from an EMBL/GenBank/DDBJ whole genome shotgun (WGS) entry which is preliminary data.</text>
</comment>
<dbReference type="SUPFAM" id="SSF46689">
    <property type="entry name" value="Homeodomain-like"/>
    <property type="match status" value="1"/>
</dbReference>
<organism evidence="1 2">
    <name type="scientific">Paracoccus caeni</name>
    <dbReference type="NCBI Taxonomy" id="657651"/>
    <lineage>
        <taxon>Bacteria</taxon>
        <taxon>Pseudomonadati</taxon>
        <taxon>Pseudomonadota</taxon>
        <taxon>Alphaproteobacteria</taxon>
        <taxon>Rhodobacterales</taxon>
        <taxon>Paracoccaceae</taxon>
        <taxon>Paracoccus</taxon>
    </lineage>
</organism>
<keyword evidence="2" id="KW-1185">Reference proteome</keyword>
<accession>A0A934VY19</accession>
<name>A0A934VY19_9RHOB</name>
<dbReference type="EMBL" id="JAEPRQ010000001">
    <property type="protein sequence ID" value="MBK4214305.1"/>
    <property type="molecule type" value="Genomic_DNA"/>
</dbReference>
<dbReference type="RefSeq" id="WP_200682887.1">
    <property type="nucleotide sequence ID" value="NZ_JAEPRQ010000001.1"/>
</dbReference>
<gene>
    <name evidence="1" type="ORF">JJJ17_00050</name>
</gene>
<proteinExistence type="predicted"/>
<evidence type="ECO:0000313" key="2">
    <source>
        <dbReference type="Proteomes" id="UP000640485"/>
    </source>
</evidence>
<dbReference type="Proteomes" id="UP000640485">
    <property type="component" value="Unassembled WGS sequence"/>
</dbReference>
<evidence type="ECO:0000313" key="1">
    <source>
        <dbReference type="EMBL" id="MBK4214305.1"/>
    </source>
</evidence>
<dbReference type="AlphaFoldDB" id="A0A934VY19"/>
<protein>
    <submittedName>
        <fullName evidence="1">TetR/AcrR family transcriptional regulator</fullName>
    </submittedName>
</protein>
<reference evidence="1" key="1">
    <citation type="submission" date="2021-01" db="EMBL/GenBank/DDBJ databases">
        <title>Paracoccus amoyensis sp. nov., isolated from the surface seawater along the coast of Xiamen Island, China.</title>
        <authorList>
            <person name="Lyu L."/>
        </authorList>
    </citation>
    <scope>NUCLEOTIDE SEQUENCE</scope>
    <source>
        <strain evidence="1">MJ17</strain>
    </source>
</reference>
<dbReference type="InterPro" id="IPR009057">
    <property type="entry name" value="Homeodomain-like_sf"/>
</dbReference>
<sequence>MIPDKNAPPRGRPPTITRERIADAGIKIGLPDLTVIGVAAHLGVSHMGLYKHISGLDELRQIVAEAIFLRWQFPPPIKAADGSLESYLTTFAESIWSLVEAHPGVAPYLLRGDMITRAMIDKIVAHQEEMTRICGITFAQSRWLLLTIAFHCVAVADTVLPKIDMDCNQDLDRPDGASAIHAEHRNGIRALIVGSLAILDEITTIPYPVEATMRYES</sequence>
<dbReference type="Gene3D" id="1.10.357.10">
    <property type="entry name" value="Tetracycline Repressor, domain 2"/>
    <property type="match status" value="1"/>
</dbReference>